<protein>
    <submittedName>
        <fullName evidence="3">Zinc-binding protein</fullName>
    </submittedName>
</protein>
<comment type="caution">
    <text evidence="3">The sequence shown here is derived from an EMBL/GenBank/DDBJ whole genome shotgun (WGS) entry which is preliminary data.</text>
</comment>
<organism evidence="3 4">
    <name type="scientific">Enterovibrio norvegicus FF-454</name>
    <dbReference type="NCBI Taxonomy" id="1185651"/>
    <lineage>
        <taxon>Bacteria</taxon>
        <taxon>Pseudomonadati</taxon>
        <taxon>Pseudomonadota</taxon>
        <taxon>Gammaproteobacteria</taxon>
        <taxon>Vibrionales</taxon>
        <taxon>Vibrionaceae</taxon>
        <taxon>Enterovibrio</taxon>
    </lineage>
</organism>
<dbReference type="Proteomes" id="UP000095039">
    <property type="component" value="Unassembled WGS sequence"/>
</dbReference>
<keyword evidence="2" id="KW-0732">Signal</keyword>
<sequence>MRNTTRFTLSAIALGMATFAVAESNDFTQHSAHQHGLVEWHIAQDGEELLVEITAPGSDIVGFEYAPQNEEQKAAIEQALKSLAKADTLIELNASANCELVEQSVTQTLDESDDHSDHDDHDAHDKHDDHDNHDKHDGHDNHDNHDGHDAHDKHDGHDAHDKHGGHDAHDKHDDHSEHHQKDAESHGEFSAQYTFHCSNPTELQSVTSRWFDTFGQTEKISVQAITDKGVSAGELTPTSRTIRF</sequence>
<dbReference type="AlphaFoldDB" id="A0A1E5BW44"/>
<dbReference type="RefSeq" id="WP_016958367.1">
    <property type="nucleotide sequence ID" value="NZ_AJWN02000109.1"/>
</dbReference>
<dbReference type="Pfam" id="PF10986">
    <property type="entry name" value="ZrgA"/>
    <property type="match status" value="1"/>
</dbReference>
<feature type="chain" id="PRO_5009172084" evidence="2">
    <location>
        <begin position="23"/>
        <end position="244"/>
    </location>
</feature>
<keyword evidence="4" id="KW-1185">Reference proteome</keyword>
<reference evidence="3 4" key="1">
    <citation type="journal article" date="2012" name="Science">
        <title>Ecological populations of bacteria act as socially cohesive units of antibiotic production and resistance.</title>
        <authorList>
            <person name="Cordero O.X."/>
            <person name="Wildschutte H."/>
            <person name="Kirkup B."/>
            <person name="Proehl S."/>
            <person name="Ngo L."/>
            <person name="Hussain F."/>
            <person name="Le Roux F."/>
            <person name="Mincer T."/>
            <person name="Polz M.F."/>
        </authorList>
    </citation>
    <scope>NUCLEOTIDE SEQUENCE [LARGE SCALE GENOMIC DNA]</scope>
    <source>
        <strain evidence="3 4">FF-454</strain>
    </source>
</reference>
<dbReference type="EMBL" id="AJWN02000109">
    <property type="protein sequence ID" value="OEE57478.1"/>
    <property type="molecule type" value="Genomic_DNA"/>
</dbReference>
<name>A0A1E5BW44_9GAMM</name>
<feature type="compositionally biased region" description="Basic and acidic residues" evidence="1">
    <location>
        <begin position="115"/>
        <end position="187"/>
    </location>
</feature>
<dbReference type="InterPro" id="IPR021253">
    <property type="entry name" value="ZrgA-like"/>
</dbReference>
<proteinExistence type="predicted"/>
<evidence type="ECO:0000256" key="2">
    <source>
        <dbReference type="SAM" id="SignalP"/>
    </source>
</evidence>
<evidence type="ECO:0000256" key="1">
    <source>
        <dbReference type="SAM" id="MobiDB-lite"/>
    </source>
</evidence>
<accession>A0A1E5BW44</accession>
<evidence type="ECO:0000313" key="3">
    <source>
        <dbReference type="EMBL" id="OEE57478.1"/>
    </source>
</evidence>
<evidence type="ECO:0000313" key="4">
    <source>
        <dbReference type="Proteomes" id="UP000095039"/>
    </source>
</evidence>
<feature type="signal peptide" evidence="2">
    <location>
        <begin position="1"/>
        <end position="22"/>
    </location>
</feature>
<feature type="region of interest" description="Disordered" evidence="1">
    <location>
        <begin position="108"/>
        <end position="188"/>
    </location>
</feature>
<gene>
    <name evidence="3" type="ORF">A1OK_17805</name>
</gene>